<evidence type="ECO:0000256" key="1">
    <source>
        <dbReference type="ARBA" id="ARBA00004383"/>
    </source>
</evidence>
<keyword evidence="7" id="KW-0653">Protein transport</keyword>
<dbReference type="SUPFAM" id="SSF74653">
    <property type="entry name" value="TolA/TonB C-terminal domain"/>
    <property type="match status" value="3"/>
</dbReference>
<dbReference type="InterPro" id="IPR006260">
    <property type="entry name" value="TonB/TolA_C"/>
</dbReference>
<keyword evidence="6" id="KW-0812">Transmembrane</keyword>
<evidence type="ECO:0000313" key="13">
    <source>
        <dbReference type="Proteomes" id="UP000217265"/>
    </source>
</evidence>
<dbReference type="Pfam" id="PF03544">
    <property type="entry name" value="TonB_C"/>
    <property type="match status" value="2"/>
</dbReference>
<dbReference type="PROSITE" id="PS51257">
    <property type="entry name" value="PROKAR_LIPOPROTEIN"/>
    <property type="match status" value="1"/>
</dbReference>
<keyword evidence="4" id="KW-1003">Cell membrane</keyword>
<keyword evidence="3" id="KW-0813">Transport</keyword>
<evidence type="ECO:0000256" key="8">
    <source>
        <dbReference type="ARBA" id="ARBA00022989"/>
    </source>
</evidence>
<sequence length="346" mass="37304">MNPTRMTQSSLAAIVLTAFACLTLPALHAAPQPLIDEVETSPLNSNAILPKIISQTAALYPAALARTGTEAVVVSFTVTSDGKVENPKIISTPATQLEAPAKKAVLAWKFQPGSRLGKPADFRLKAPVTFSVNGDGIEDAPAASRKVAAVYPYEQLVKNQTGWGEVAFVVDYSGRAILASSTGASDAAFSKSVIAMLEATEFSPAKKDKRTVMAPSTNRENFRPDADLDFTARHVLSELRKPKPAIFNLADLDDRPKAVSQRSAVYPRSMKSDGLTGQAEIEFIVDRDGRVLFPRIVSSSHEDFGWAAATAVAQWKFNPPMRNGQRVDVRMTVPVMFDAQKLASSD</sequence>
<dbReference type="EMBL" id="CP023344">
    <property type="protein sequence ID" value="ATC63495.1"/>
    <property type="molecule type" value="Genomic_DNA"/>
</dbReference>
<dbReference type="Proteomes" id="UP000217265">
    <property type="component" value="Chromosome"/>
</dbReference>
<evidence type="ECO:0000256" key="3">
    <source>
        <dbReference type="ARBA" id="ARBA00022448"/>
    </source>
</evidence>
<dbReference type="Gene3D" id="3.30.1150.10">
    <property type="match status" value="3"/>
</dbReference>
<evidence type="ECO:0000256" key="2">
    <source>
        <dbReference type="ARBA" id="ARBA00006555"/>
    </source>
</evidence>
<dbReference type="GO" id="GO:0005886">
    <property type="term" value="C:plasma membrane"/>
    <property type="evidence" value="ECO:0007669"/>
    <property type="project" value="UniProtKB-SubCell"/>
</dbReference>
<feature type="chain" id="PRO_5012493682" description="TonB C-terminal domain-containing protein" evidence="10">
    <location>
        <begin position="30"/>
        <end position="346"/>
    </location>
</feature>
<keyword evidence="10" id="KW-0732">Signal</keyword>
<keyword evidence="5" id="KW-0997">Cell inner membrane</keyword>
<dbReference type="PANTHER" id="PTHR33446">
    <property type="entry name" value="PROTEIN TONB-RELATED"/>
    <property type="match status" value="1"/>
</dbReference>
<comment type="similarity">
    <text evidence="2">Belongs to the TonB family.</text>
</comment>
<keyword evidence="9" id="KW-0472">Membrane</keyword>
<feature type="domain" description="TonB C-terminal" evidence="11">
    <location>
        <begin position="251"/>
        <end position="346"/>
    </location>
</feature>
<protein>
    <recommendedName>
        <fullName evidence="11">TonB C-terminal domain-containing protein</fullName>
    </recommendedName>
</protein>
<organism evidence="12 13">
    <name type="scientific">Nibricoccus aquaticus</name>
    <dbReference type="NCBI Taxonomy" id="2576891"/>
    <lineage>
        <taxon>Bacteria</taxon>
        <taxon>Pseudomonadati</taxon>
        <taxon>Verrucomicrobiota</taxon>
        <taxon>Opitutia</taxon>
        <taxon>Opitutales</taxon>
        <taxon>Opitutaceae</taxon>
        <taxon>Nibricoccus</taxon>
    </lineage>
</organism>
<dbReference type="GO" id="GO:0015031">
    <property type="term" value="P:protein transport"/>
    <property type="evidence" value="ECO:0007669"/>
    <property type="project" value="UniProtKB-KW"/>
</dbReference>
<feature type="signal peptide" evidence="10">
    <location>
        <begin position="1"/>
        <end position="29"/>
    </location>
</feature>
<reference evidence="12 13" key="1">
    <citation type="submission" date="2017-09" db="EMBL/GenBank/DDBJ databases">
        <title>Complete genome sequence of Verrucomicrobial strain HZ-65, isolated from freshwater.</title>
        <authorList>
            <person name="Choi A."/>
        </authorList>
    </citation>
    <scope>NUCLEOTIDE SEQUENCE [LARGE SCALE GENOMIC DNA]</scope>
    <source>
        <strain evidence="12 13">HZ-65</strain>
    </source>
</reference>
<dbReference type="GO" id="GO:0055085">
    <property type="term" value="P:transmembrane transport"/>
    <property type="evidence" value="ECO:0007669"/>
    <property type="project" value="InterPro"/>
</dbReference>
<keyword evidence="8" id="KW-1133">Transmembrane helix</keyword>
<evidence type="ECO:0000256" key="9">
    <source>
        <dbReference type="ARBA" id="ARBA00023136"/>
    </source>
</evidence>
<dbReference type="InterPro" id="IPR051045">
    <property type="entry name" value="TonB-dependent_transducer"/>
</dbReference>
<evidence type="ECO:0000256" key="4">
    <source>
        <dbReference type="ARBA" id="ARBA00022475"/>
    </source>
</evidence>
<keyword evidence="13" id="KW-1185">Reference proteome</keyword>
<evidence type="ECO:0000313" key="12">
    <source>
        <dbReference type="EMBL" id="ATC63495.1"/>
    </source>
</evidence>
<dbReference type="KEGG" id="vbh:CMV30_05730"/>
<evidence type="ECO:0000256" key="6">
    <source>
        <dbReference type="ARBA" id="ARBA00022692"/>
    </source>
</evidence>
<comment type="subcellular location">
    <subcellularLocation>
        <location evidence="1">Cell inner membrane</location>
        <topology evidence="1">Single-pass membrane protein</topology>
        <orientation evidence="1">Periplasmic side</orientation>
    </subcellularLocation>
</comment>
<evidence type="ECO:0000259" key="11">
    <source>
        <dbReference type="PROSITE" id="PS52015"/>
    </source>
</evidence>
<accession>A0A290Q495</accession>
<dbReference type="InterPro" id="IPR037682">
    <property type="entry name" value="TonB_C"/>
</dbReference>
<dbReference type="OrthoDB" id="6676692at2"/>
<proteinExistence type="inferred from homology"/>
<evidence type="ECO:0000256" key="10">
    <source>
        <dbReference type="SAM" id="SignalP"/>
    </source>
</evidence>
<evidence type="ECO:0000256" key="5">
    <source>
        <dbReference type="ARBA" id="ARBA00022519"/>
    </source>
</evidence>
<dbReference type="NCBIfam" id="TIGR01352">
    <property type="entry name" value="tonB_Cterm"/>
    <property type="match status" value="2"/>
</dbReference>
<feature type="domain" description="TonB C-terminal" evidence="11">
    <location>
        <begin position="44"/>
        <end position="139"/>
    </location>
</feature>
<evidence type="ECO:0000256" key="7">
    <source>
        <dbReference type="ARBA" id="ARBA00022927"/>
    </source>
</evidence>
<gene>
    <name evidence="12" type="ORF">CMV30_05730</name>
</gene>
<name>A0A290Q495_9BACT</name>
<dbReference type="AlphaFoldDB" id="A0A290Q495"/>
<dbReference type="PROSITE" id="PS52015">
    <property type="entry name" value="TONB_CTD"/>
    <property type="match status" value="2"/>
</dbReference>